<evidence type="ECO:0000256" key="1">
    <source>
        <dbReference type="SAM" id="MobiDB-lite"/>
    </source>
</evidence>
<organism evidence="4 5">
    <name type="scientific">Arthrobacter humicola</name>
    <dbReference type="NCBI Taxonomy" id="409291"/>
    <lineage>
        <taxon>Bacteria</taxon>
        <taxon>Bacillati</taxon>
        <taxon>Actinomycetota</taxon>
        <taxon>Actinomycetes</taxon>
        <taxon>Micrococcales</taxon>
        <taxon>Micrococcaceae</taxon>
        <taxon>Arthrobacter</taxon>
    </lineage>
</organism>
<proteinExistence type="predicted"/>
<accession>A0ABP5KSG2</accession>
<keyword evidence="2" id="KW-0812">Transmembrane</keyword>
<dbReference type="InterPro" id="IPR045865">
    <property type="entry name" value="ACT-like_dom_sf"/>
</dbReference>
<keyword evidence="5" id="KW-1185">Reference proteome</keyword>
<keyword evidence="2" id="KW-0472">Membrane</keyword>
<dbReference type="PROSITE" id="PS51671">
    <property type="entry name" value="ACT"/>
    <property type="match status" value="1"/>
</dbReference>
<reference evidence="5" key="1">
    <citation type="journal article" date="2019" name="Int. J. Syst. Evol. Microbiol.">
        <title>The Global Catalogue of Microorganisms (GCM) 10K type strain sequencing project: providing services to taxonomists for standard genome sequencing and annotation.</title>
        <authorList>
            <consortium name="The Broad Institute Genomics Platform"/>
            <consortium name="The Broad Institute Genome Sequencing Center for Infectious Disease"/>
            <person name="Wu L."/>
            <person name="Ma J."/>
        </authorList>
    </citation>
    <scope>NUCLEOTIDE SEQUENCE [LARGE SCALE GENOMIC DNA]</scope>
    <source>
        <strain evidence="5">JCM 15921</strain>
    </source>
</reference>
<feature type="compositionally biased region" description="Pro residues" evidence="1">
    <location>
        <begin position="292"/>
        <end position="302"/>
    </location>
</feature>
<dbReference type="InterPro" id="IPR002912">
    <property type="entry name" value="ACT_dom"/>
</dbReference>
<evidence type="ECO:0000256" key="2">
    <source>
        <dbReference type="SAM" id="Phobius"/>
    </source>
</evidence>
<feature type="compositionally biased region" description="Polar residues" evidence="1">
    <location>
        <begin position="11"/>
        <end position="29"/>
    </location>
</feature>
<sequence length="325" mass="34135">MTRDAIGKTPGKTSGKSPGTTRHPASSELSCEVCGQMPEPTKTRLTLANIAVMLPIELLVHAAVVGTHLPYVAKVLVLTMTATILVIWVAEPSAARMLRSWLHAPALSHRKRLVAAPALWRARTVLKDKPGSLQKLTQALAGLDTNILSIHVHPVAGGVLDEFVLSAPGEVREADLLRALRAGGGADPHVWPTTALAMADGQTGALSLAARIAASPEELPLAVAELLRARIITGQASGSAKATPANGTVLKIPTAWHGPITFFRPGEPFTPAESARAHRLAELAEILAHRPASPPNPQPPAEAIPRKLTTEDWNGAGRSPGPGLH</sequence>
<name>A0ABP5KSG2_9MICC</name>
<comment type="caution">
    <text evidence="4">The sequence shown here is derived from an EMBL/GenBank/DDBJ whole genome shotgun (WGS) entry which is preliminary data.</text>
</comment>
<keyword evidence="2" id="KW-1133">Transmembrane helix</keyword>
<evidence type="ECO:0000313" key="5">
    <source>
        <dbReference type="Proteomes" id="UP001500102"/>
    </source>
</evidence>
<dbReference type="Proteomes" id="UP001500102">
    <property type="component" value="Unassembled WGS sequence"/>
</dbReference>
<feature type="region of interest" description="Disordered" evidence="1">
    <location>
        <begin position="1"/>
        <end position="29"/>
    </location>
</feature>
<feature type="transmembrane region" description="Helical" evidence="2">
    <location>
        <begin position="71"/>
        <end position="90"/>
    </location>
</feature>
<evidence type="ECO:0000259" key="3">
    <source>
        <dbReference type="PROSITE" id="PS51671"/>
    </source>
</evidence>
<protein>
    <recommendedName>
        <fullName evidence="3">ACT domain-containing protein</fullName>
    </recommendedName>
</protein>
<feature type="domain" description="ACT" evidence="3">
    <location>
        <begin position="121"/>
        <end position="198"/>
    </location>
</feature>
<feature type="transmembrane region" description="Helical" evidence="2">
    <location>
        <begin position="45"/>
        <end position="65"/>
    </location>
</feature>
<dbReference type="SUPFAM" id="SSF55021">
    <property type="entry name" value="ACT-like"/>
    <property type="match status" value="1"/>
</dbReference>
<gene>
    <name evidence="4" type="ORF">GCM10009825_19090</name>
</gene>
<dbReference type="EMBL" id="BAAAQB010000029">
    <property type="protein sequence ID" value="GAA2135025.1"/>
    <property type="molecule type" value="Genomic_DNA"/>
</dbReference>
<feature type="region of interest" description="Disordered" evidence="1">
    <location>
        <begin position="290"/>
        <end position="325"/>
    </location>
</feature>
<evidence type="ECO:0000313" key="4">
    <source>
        <dbReference type="EMBL" id="GAA2135025.1"/>
    </source>
</evidence>